<accession>A0A855WZ95</accession>
<proteinExistence type="predicted"/>
<keyword evidence="1" id="KW-0966">Cell projection</keyword>
<dbReference type="PANTHER" id="PTHR39185">
    <property type="entry name" value="SWARMING MOTILITY PROTEIN SWRD"/>
    <property type="match status" value="1"/>
</dbReference>
<dbReference type="PANTHER" id="PTHR39185:SF1">
    <property type="entry name" value="SWARMING MOTILITY PROTEIN SWRD"/>
    <property type="match status" value="1"/>
</dbReference>
<evidence type="ECO:0000313" key="2">
    <source>
        <dbReference type="Proteomes" id="UP000250918"/>
    </source>
</evidence>
<keyword evidence="1" id="KW-0282">Flagellum</keyword>
<dbReference type="AlphaFoldDB" id="A0A855WZ95"/>
<dbReference type="InterPro" id="IPR009384">
    <property type="entry name" value="SwrD-like"/>
</dbReference>
<evidence type="ECO:0000313" key="1">
    <source>
        <dbReference type="EMBL" id="PWB70295.1"/>
    </source>
</evidence>
<dbReference type="EMBL" id="PQAP01000149">
    <property type="protein sequence ID" value="PWB70295.1"/>
    <property type="molecule type" value="Genomic_DNA"/>
</dbReference>
<name>A0A855WZ95_9BACT</name>
<comment type="caution">
    <text evidence="1">The sequence shown here is derived from an EMBL/GenBank/DDBJ whole genome shotgun (WGS) entry which is preliminary data.</text>
</comment>
<dbReference type="Pfam" id="PF06289">
    <property type="entry name" value="FlbD"/>
    <property type="match status" value="1"/>
</dbReference>
<gene>
    <name evidence="1" type="ORF">C3F09_09310</name>
</gene>
<protein>
    <submittedName>
        <fullName evidence="1">Endoflagellar protein</fullName>
    </submittedName>
</protein>
<reference evidence="1 2" key="1">
    <citation type="journal article" date="2018" name="ISME J.">
        <title>A methanotrophic archaeon couples anaerobic oxidation of methane to Fe(III) reduction.</title>
        <authorList>
            <person name="Cai C."/>
            <person name="Leu A.O."/>
            <person name="Xie G.J."/>
            <person name="Guo J."/>
            <person name="Feng Y."/>
            <person name="Zhao J.X."/>
            <person name="Tyson G.W."/>
            <person name="Yuan Z."/>
            <person name="Hu S."/>
        </authorList>
    </citation>
    <scope>NUCLEOTIDE SEQUENCE [LARGE SCALE GENOMIC DNA]</scope>
    <source>
        <strain evidence="1">FeB_12</strain>
    </source>
</reference>
<keyword evidence="1" id="KW-0969">Cilium</keyword>
<sequence>MIKVTRINDSELVVNSDLIEFVEAIPDTIISLTTGKKIMVRETIDEIIERVASFKRKSAVRVNSPDPNHATREG</sequence>
<organism evidence="1 2">
    <name type="scientific">candidate division GN15 bacterium</name>
    <dbReference type="NCBI Taxonomy" id="2072418"/>
    <lineage>
        <taxon>Bacteria</taxon>
        <taxon>candidate division GN15</taxon>
    </lineage>
</organism>
<dbReference type="Proteomes" id="UP000250918">
    <property type="component" value="Unassembled WGS sequence"/>
</dbReference>